<comment type="caution">
    <text evidence="1">The sequence shown here is derived from an EMBL/GenBank/DDBJ whole genome shotgun (WGS) entry which is preliminary data.</text>
</comment>
<proteinExistence type="predicted"/>
<dbReference type="RefSeq" id="WP_064279865.1">
    <property type="nucleotide sequence ID" value="NZ_LWCS01000001.1"/>
</dbReference>
<dbReference type="InterPro" id="IPR002347">
    <property type="entry name" value="SDR_fam"/>
</dbReference>
<dbReference type="eggNOG" id="COG1028">
    <property type="taxonomic scope" value="Bacteria"/>
</dbReference>
<organism evidence="1 2">
    <name type="scientific">Mycolicibacterium iranicum</name>
    <name type="common">Mycobacterium iranicum</name>
    <dbReference type="NCBI Taxonomy" id="912594"/>
    <lineage>
        <taxon>Bacteria</taxon>
        <taxon>Bacillati</taxon>
        <taxon>Actinomycetota</taxon>
        <taxon>Actinomycetes</taxon>
        <taxon>Mycobacteriales</taxon>
        <taxon>Mycobacteriaceae</taxon>
        <taxon>Mycolicibacterium</taxon>
    </lineage>
</organism>
<dbReference type="Pfam" id="PF13561">
    <property type="entry name" value="adh_short_C2"/>
    <property type="match status" value="1"/>
</dbReference>
<reference evidence="1 2" key="1">
    <citation type="submission" date="2016-04" db="EMBL/GenBank/DDBJ databases">
        <title>Draft Genome Sequences of Staphylococcus capitis Strain H36, S. capitis Strain H65, S. cohnii Strain H62, S. hominis Strain H69, Mycobacterium iranicum Strain H39, Plantibacter sp. Strain H53, Pseudomonas oryzihabitans Strain H72, and Microbacterium sp. Strain H83, isolated from residential settings.</title>
        <authorList>
            <person name="Lymperopoulou D."/>
            <person name="Adams R.I."/>
            <person name="Lindow S."/>
            <person name="Coil D.A."/>
            <person name="Jospin G."/>
            <person name="Eisen J.A."/>
        </authorList>
    </citation>
    <scope>NUCLEOTIDE SEQUENCE [LARGE SCALE GENOMIC DNA]</scope>
    <source>
        <strain evidence="1 2">H39</strain>
    </source>
</reference>
<dbReference type="SUPFAM" id="SSF51735">
    <property type="entry name" value="NAD(P)-binding Rossmann-fold domains"/>
    <property type="match status" value="1"/>
</dbReference>
<dbReference type="EMBL" id="LWCS01000001">
    <property type="protein sequence ID" value="OAN42535.1"/>
    <property type="molecule type" value="Genomic_DNA"/>
</dbReference>
<sequence>MKFAGTAGAALDAALDRSVVLGYTKVGSRIRRLWWPPDPPLEAMAGKRVVVTGATAGIGAAMAESFARLGATVHLLGRDEAKLRRRAGEIRGNVSGALVIEEVCDVSDLDAVRAWTADLANRIDALHGLVHNAGVMPKQRAETKQGNEIQLATHVLGPHLMTENLLALLTAAGDAAVVFMSSGGMYSAPLKHWDTSELESRDGDYNGVRVYARTKRMQVVLAEAWARRLATGAVRVYSTHPGWVETPGVADALPGFRRLTKPLLRDAADGADTAVWLVATRPESHGGNFWHDRAQRPSTFGWQRDEDAGLIASFVHELSDITNTARNWSDYPVDTADLISQVDDE</sequence>
<dbReference type="Gene3D" id="3.40.50.720">
    <property type="entry name" value="NAD(P)-binding Rossmann-like Domain"/>
    <property type="match status" value="1"/>
</dbReference>
<dbReference type="PANTHER" id="PTHR44656">
    <property type="entry name" value="DEHYDROGENASE/REDUCTASE SDR FAMILY MEMBER 12"/>
    <property type="match status" value="1"/>
</dbReference>
<gene>
    <name evidence="1" type="ORF">A4X20_00640</name>
</gene>
<dbReference type="STRING" id="912594.AWC12_14760"/>
<dbReference type="InterPro" id="IPR052992">
    <property type="entry name" value="SDR_member_12"/>
</dbReference>
<dbReference type="InterPro" id="IPR036291">
    <property type="entry name" value="NAD(P)-bd_dom_sf"/>
</dbReference>
<protein>
    <submittedName>
        <fullName evidence="1">Dehydrogenase</fullName>
    </submittedName>
</protein>
<dbReference type="Proteomes" id="UP000078396">
    <property type="component" value="Unassembled WGS sequence"/>
</dbReference>
<dbReference type="AlphaFoldDB" id="A0A178M3S6"/>
<dbReference type="PRINTS" id="PR00081">
    <property type="entry name" value="GDHRDH"/>
</dbReference>
<accession>A0A178M3S6</accession>
<evidence type="ECO:0000313" key="1">
    <source>
        <dbReference type="EMBL" id="OAN42535.1"/>
    </source>
</evidence>
<name>A0A178M3S6_MYCIR</name>
<evidence type="ECO:0000313" key="2">
    <source>
        <dbReference type="Proteomes" id="UP000078396"/>
    </source>
</evidence>
<dbReference type="OrthoDB" id="3772961at2"/>
<dbReference type="PANTHER" id="PTHR44656:SF7">
    <property type="entry name" value="DEHYDROGENASE_REDUCTASE SDR FAMILY MEMBER 12"/>
    <property type="match status" value="1"/>
</dbReference>